<accession>A0AB38C3I7</accession>
<feature type="transmembrane region" description="Helical" evidence="1">
    <location>
        <begin position="22"/>
        <end position="45"/>
    </location>
</feature>
<proteinExistence type="predicted"/>
<keyword evidence="1" id="KW-1133">Transmembrane helix</keyword>
<dbReference type="AlphaFoldDB" id="A0AB38C3I7"/>
<keyword evidence="1" id="KW-0472">Membrane</keyword>
<keyword evidence="1" id="KW-0812">Transmembrane</keyword>
<feature type="transmembrane region" description="Helical" evidence="1">
    <location>
        <begin position="66"/>
        <end position="88"/>
    </location>
</feature>
<feature type="transmembrane region" description="Helical" evidence="1">
    <location>
        <begin position="125"/>
        <end position="146"/>
    </location>
</feature>
<protein>
    <submittedName>
        <fullName evidence="2">Uncharacterized protein</fullName>
    </submittedName>
</protein>
<feature type="transmembrane region" description="Helical" evidence="1">
    <location>
        <begin position="94"/>
        <end position="113"/>
    </location>
</feature>
<dbReference type="Proteomes" id="UP000182489">
    <property type="component" value="Unassembled WGS sequence"/>
</dbReference>
<organism evidence="2 3">
    <name type="scientific">Janthinobacterium lividum</name>
    <dbReference type="NCBI Taxonomy" id="29581"/>
    <lineage>
        <taxon>Bacteria</taxon>
        <taxon>Pseudomonadati</taxon>
        <taxon>Pseudomonadota</taxon>
        <taxon>Betaproteobacteria</taxon>
        <taxon>Burkholderiales</taxon>
        <taxon>Oxalobacteraceae</taxon>
        <taxon>Janthinobacterium</taxon>
    </lineage>
</organism>
<reference evidence="2 3" key="1">
    <citation type="submission" date="2016-11" db="EMBL/GenBank/DDBJ databases">
        <authorList>
            <person name="Varghese N."/>
            <person name="Submissions S."/>
        </authorList>
    </citation>
    <scope>NUCLEOTIDE SEQUENCE [LARGE SCALE GENOMIC DNA]</scope>
    <source>
        <strain evidence="2 3">NFR18</strain>
    </source>
</reference>
<feature type="transmembrane region" description="Helical" evidence="1">
    <location>
        <begin position="152"/>
        <end position="170"/>
    </location>
</feature>
<sequence>MKCIDKAPCLAIHGDTLQSSSLYALAGSLNSLFIVVSLFGLWSQLQKIWRRKRDAGIGAGKTTDILSINQFTVSFLAYCAFFVYGYSITPLNHYIVWPRLIASLIALGILYEIDRDRRSRASRNALLACALLLGAGVAGLLFGPTFTDEKRVISQTLIVAVTVLLAQGYAHQIRLIWRSGRTGAVSLKMSQFILAMDASTIFFACVMGLSTGWPLLLLASVSATTKLAIMWLFRWEKTSPAAHVKRQALACG</sequence>
<dbReference type="EMBL" id="FPKH01000001">
    <property type="protein sequence ID" value="SFX15969.1"/>
    <property type="molecule type" value="Genomic_DNA"/>
</dbReference>
<evidence type="ECO:0000313" key="2">
    <source>
        <dbReference type="EMBL" id="SFX15969.1"/>
    </source>
</evidence>
<name>A0AB38C3I7_9BURK</name>
<evidence type="ECO:0000256" key="1">
    <source>
        <dbReference type="SAM" id="Phobius"/>
    </source>
</evidence>
<gene>
    <name evidence="2" type="ORF">SAMN03097694_0971</name>
</gene>
<evidence type="ECO:0000313" key="3">
    <source>
        <dbReference type="Proteomes" id="UP000182489"/>
    </source>
</evidence>
<comment type="caution">
    <text evidence="2">The sequence shown here is derived from an EMBL/GenBank/DDBJ whole genome shotgun (WGS) entry which is preliminary data.</text>
</comment>